<name>A0A9Q1E586_SYNKA</name>
<feature type="compositionally biased region" description="Basic and acidic residues" evidence="2">
    <location>
        <begin position="429"/>
        <end position="441"/>
    </location>
</feature>
<keyword evidence="1" id="KW-0175">Coiled coil</keyword>
<evidence type="ECO:0000313" key="3">
    <source>
        <dbReference type="EMBL" id="KAJ8332320.1"/>
    </source>
</evidence>
<evidence type="ECO:0000256" key="2">
    <source>
        <dbReference type="SAM" id="MobiDB-lite"/>
    </source>
</evidence>
<comment type="caution">
    <text evidence="3">The sequence shown here is derived from an EMBL/GenBank/DDBJ whole genome shotgun (WGS) entry which is preliminary data.</text>
</comment>
<feature type="region of interest" description="Disordered" evidence="2">
    <location>
        <begin position="352"/>
        <end position="458"/>
    </location>
</feature>
<sequence>MEDRSIHLLNAVCLIVIWRTVLNVKRRIYQLTEHQTQRMYTETTSAISEFKDLKKYIKVLRQQLKEHKRNVATAKLENKELKESCKTYTEHSLRMEEENDELKANVELEKKISKADKEILEKRMKMTTKLLLEKELSLQQKLAQEELVHREREIALQTEIKALEVNITETTAERQKNEDSYKSQIKDLADRFADLENTLSSSKYENEMLKESLKVCSRTSARSAEEIYGLKKSMEREREIQKDEIRSLKSQLDKMTNEMHEKESTLKKELAQKDAITVETKEQFIEHREEILKIAKVRQNFLKAEIRSHQNKAYDNLVAYRESERALAWERSERADLHKKLEELNFKLAQYSGKSPLPRKPQAPLREKDVSTHSSHPSTHSGQDSTHSGQASTHSAVSPPPTAVSGQASNHSGHPSNHSGHRPTTIRWAVDEDRDRRRRDGGWTAFRRRGGYRKKSCS</sequence>
<feature type="compositionally biased region" description="Basic residues" evidence="2">
    <location>
        <begin position="446"/>
        <end position="458"/>
    </location>
</feature>
<feature type="compositionally biased region" description="Low complexity" evidence="2">
    <location>
        <begin position="409"/>
        <end position="418"/>
    </location>
</feature>
<evidence type="ECO:0000256" key="1">
    <source>
        <dbReference type="SAM" id="Coils"/>
    </source>
</evidence>
<organism evidence="3 4">
    <name type="scientific">Synaphobranchus kaupii</name>
    <name type="common">Kaup's arrowtooth eel</name>
    <dbReference type="NCBI Taxonomy" id="118154"/>
    <lineage>
        <taxon>Eukaryota</taxon>
        <taxon>Metazoa</taxon>
        <taxon>Chordata</taxon>
        <taxon>Craniata</taxon>
        <taxon>Vertebrata</taxon>
        <taxon>Euteleostomi</taxon>
        <taxon>Actinopterygii</taxon>
        <taxon>Neopterygii</taxon>
        <taxon>Teleostei</taxon>
        <taxon>Anguilliformes</taxon>
        <taxon>Synaphobranchidae</taxon>
        <taxon>Synaphobranchus</taxon>
    </lineage>
</organism>
<feature type="coiled-coil region" evidence="1">
    <location>
        <begin position="231"/>
        <end position="272"/>
    </location>
</feature>
<evidence type="ECO:0000313" key="4">
    <source>
        <dbReference type="Proteomes" id="UP001152622"/>
    </source>
</evidence>
<protein>
    <submittedName>
        <fullName evidence="3">Uncharacterized protein</fullName>
    </submittedName>
</protein>
<feature type="compositionally biased region" description="Polar residues" evidence="2">
    <location>
        <begin position="382"/>
        <end position="396"/>
    </location>
</feature>
<gene>
    <name evidence="3" type="ORF">SKAU_G00426750</name>
</gene>
<keyword evidence="4" id="KW-1185">Reference proteome</keyword>
<proteinExistence type="predicted"/>
<feature type="coiled-coil region" evidence="1">
    <location>
        <begin position="160"/>
        <end position="198"/>
    </location>
</feature>
<dbReference type="Proteomes" id="UP001152622">
    <property type="component" value="Unassembled WGS sequence"/>
</dbReference>
<feature type="compositionally biased region" description="Low complexity" evidence="2">
    <location>
        <begin position="372"/>
        <end position="381"/>
    </location>
</feature>
<dbReference type="OrthoDB" id="6022771at2759"/>
<dbReference type="AlphaFoldDB" id="A0A9Q1E586"/>
<accession>A0A9Q1E586</accession>
<feature type="coiled-coil region" evidence="1">
    <location>
        <begin position="50"/>
        <end position="125"/>
    </location>
</feature>
<dbReference type="EMBL" id="JAINUF010000028">
    <property type="protein sequence ID" value="KAJ8332320.1"/>
    <property type="molecule type" value="Genomic_DNA"/>
</dbReference>
<reference evidence="3" key="1">
    <citation type="journal article" date="2023" name="Science">
        <title>Genome structures resolve the early diversification of teleost fishes.</title>
        <authorList>
            <person name="Parey E."/>
            <person name="Louis A."/>
            <person name="Montfort J."/>
            <person name="Bouchez O."/>
            <person name="Roques C."/>
            <person name="Iampietro C."/>
            <person name="Lluch J."/>
            <person name="Castinel A."/>
            <person name="Donnadieu C."/>
            <person name="Desvignes T."/>
            <person name="Floi Bucao C."/>
            <person name="Jouanno E."/>
            <person name="Wen M."/>
            <person name="Mejri S."/>
            <person name="Dirks R."/>
            <person name="Jansen H."/>
            <person name="Henkel C."/>
            <person name="Chen W.J."/>
            <person name="Zahm M."/>
            <person name="Cabau C."/>
            <person name="Klopp C."/>
            <person name="Thompson A.W."/>
            <person name="Robinson-Rechavi M."/>
            <person name="Braasch I."/>
            <person name="Lecointre G."/>
            <person name="Bobe J."/>
            <person name="Postlethwait J.H."/>
            <person name="Berthelot C."/>
            <person name="Roest Crollius H."/>
            <person name="Guiguen Y."/>
        </authorList>
    </citation>
    <scope>NUCLEOTIDE SEQUENCE</scope>
    <source>
        <strain evidence="3">WJC10195</strain>
    </source>
</reference>